<dbReference type="Proteomes" id="UP000735302">
    <property type="component" value="Unassembled WGS sequence"/>
</dbReference>
<evidence type="ECO:0000313" key="3">
    <source>
        <dbReference type="Proteomes" id="UP000735302"/>
    </source>
</evidence>
<feature type="region of interest" description="Disordered" evidence="1">
    <location>
        <begin position="23"/>
        <end position="110"/>
    </location>
</feature>
<comment type="caution">
    <text evidence="2">The sequence shown here is derived from an EMBL/GenBank/DDBJ whole genome shotgun (WGS) entry which is preliminary data.</text>
</comment>
<dbReference type="EMBL" id="BLXT01003755">
    <property type="protein sequence ID" value="GFO05897.1"/>
    <property type="molecule type" value="Genomic_DNA"/>
</dbReference>
<feature type="compositionally biased region" description="Gly residues" evidence="1">
    <location>
        <begin position="101"/>
        <end position="110"/>
    </location>
</feature>
<dbReference type="AlphaFoldDB" id="A0AAV4AFT3"/>
<gene>
    <name evidence="2" type="ORF">PoB_003240200</name>
</gene>
<protein>
    <submittedName>
        <fullName evidence="2">Uncharacterized protein</fullName>
    </submittedName>
</protein>
<organism evidence="2 3">
    <name type="scientific">Plakobranchus ocellatus</name>
    <dbReference type="NCBI Taxonomy" id="259542"/>
    <lineage>
        <taxon>Eukaryota</taxon>
        <taxon>Metazoa</taxon>
        <taxon>Spiralia</taxon>
        <taxon>Lophotrochozoa</taxon>
        <taxon>Mollusca</taxon>
        <taxon>Gastropoda</taxon>
        <taxon>Heterobranchia</taxon>
        <taxon>Euthyneura</taxon>
        <taxon>Panpulmonata</taxon>
        <taxon>Sacoglossa</taxon>
        <taxon>Placobranchoidea</taxon>
        <taxon>Plakobranchidae</taxon>
        <taxon>Plakobranchus</taxon>
    </lineage>
</organism>
<feature type="compositionally biased region" description="Basic and acidic residues" evidence="1">
    <location>
        <begin position="44"/>
        <end position="57"/>
    </location>
</feature>
<proteinExistence type="predicted"/>
<keyword evidence="3" id="KW-1185">Reference proteome</keyword>
<reference evidence="2 3" key="1">
    <citation type="journal article" date="2021" name="Elife">
        <title>Chloroplast acquisition without the gene transfer in kleptoplastic sea slugs, Plakobranchus ocellatus.</title>
        <authorList>
            <person name="Maeda T."/>
            <person name="Takahashi S."/>
            <person name="Yoshida T."/>
            <person name="Shimamura S."/>
            <person name="Takaki Y."/>
            <person name="Nagai Y."/>
            <person name="Toyoda A."/>
            <person name="Suzuki Y."/>
            <person name="Arimoto A."/>
            <person name="Ishii H."/>
            <person name="Satoh N."/>
            <person name="Nishiyama T."/>
            <person name="Hasebe M."/>
            <person name="Maruyama T."/>
            <person name="Minagawa J."/>
            <person name="Obokata J."/>
            <person name="Shigenobu S."/>
        </authorList>
    </citation>
    <scope>NUCLEOTIDE SEQUENCE [LARGE SCALE GENOMIC DNA]</scope>
</reference>
<feature type="compositionally biased region" description="Polar residues" evidence="1">
    <location>
        <begin position="77"/>
        <end position="87"/>
    </location>
</feature>
<sequence>MGIGCSLQDKTEDTPVLTKVRVRQDCNKGDKPAVLTSKSSMTSARDDDSKLKAEGPRKWVQPLPTPLPKGPQLITPDVSSFTVTDSSGDGCLGARDRREPGGGGGRGDIGGGTALLGVGTLQSGHSSVASDALSATGFSTHSSNSVSISSSLSTNTALTPSGLHKWKMPPRLESMSSSLQKLLLGHPESLLDLVSRPSVINLKIVAPGEDYMKERLFLLSDVIVPLRLLCAEKGFALDVQDDLWARSTLTQYACHMLALQEAEVDNEEQGLGGYIENNIDVVLVRKTNRSYDKTYMTPFLRHYTE</sequence>
<accession>A0AAV4AFT3</accession>
<evidence type="ECO:0000313" key="2">
    <source>
        <dbReference type="EMBL" id="GFO05897.1"/>
    </source>
</evidence>
<name>A0AAV4AFT3_9GAST</name>
<evidence type="ECO:0000256" key="1">
    <source>
        <dbReference type="SAM" id="MobiDB-lite"/>
    </source>
</evidence>